<dbReference type="SMART" id="SM00710">
    <property type="entry name" value="PbH1"/>
    <property type="match status" value="8"/>
</dbReference>
<dbReference type="NCBIfam" id="TIGR04247">
    <property type="entry name" value="NosD_copper_fam"/>
    <property type="match status" value="1"/>
</dbReference>
<keyword evidence="5" id="KW-0614">Plasmid</keyword>
<organism evidence="5 6">
    <name type="scientific">Azospirillum humicireducens</name>
    <dbReference type="NCBI Taxonomy" id="1226968"/>
    <lineage>
        <taxon>Bacteria</taxon>
        <taxon>Pseudomonadati</taxon>
        <taxon>Pseudomonadota</taxon>
        <taxon>Alphaproteobacteria</taxon>
        <taxon>Rhodospirillales</taxon>
        <taxon>Azospirillaceae</taxon>
        <taxon>Azospirillum</taxon>
    </lineage>
</organism>
<evidence type="ECO:0000313" key="6">
    <source>
        <dbReference type="Proteomes" id="UP000077405"/>
    </source>
</evidence>
<evidence type="ECO:0000256" key="1">
    <source>
        <dbReference type="ARBA" id="ARBA00022737"/>
    </source>
</evidence>
<dbReference type="InterPro" id="IPR006633">
    <property type="entry name" value="Carb-bd_sugar_hydrolysis-dom"/>
</dbReference>
<keyword evidence="1" id="KW-0677">Repeat</keyword>
<dbReference type="SMART" id="SM00722">
    <property type="entry name" value="CASH"/>
    <property type="match status" value="2"/>
</dbReference>
<dbReference type="PANTHER" id="PTHR22990:SF15">
    <property type="entry name" value="F-BOX ONLY PROTEIN 10"/>
    <property type="match status" value="1"/>
</dbReference>
<feature type="region of interest" description="Disordered" evidence="2">
    <location>
        <begin position="426"/>
        <end position="457"/>
    </location>
</feature>
<sequence>MLLRTAPLLGIALLGTPALAATVAVAPGDLTAAIAAASPGDTLRLTAGRHIGPVKVDKPLTLEGEPGAVLDGEGQGSVVTVTAPDVTLRGLELRNSGTSLFDQHSGIFLGKTAKRAVVEDNRLRDTLIGIYVWGADDSLVRRNDVGGRTDLRVSERGNGIQIWNAPGTRVLDNSVHDARDGIFTTTSRKNLFAGNRFERVRFAVHYMYTNDSEVSGNVSLGNGVGYAIMYSNNLVIRGNRSVADREHGFLLNAANSAVFENNSVAGRFAGAVSDSGETLADNDIPRDSEAMSDRLRSGTWKCVFIYNANKNRFAGNRFEGCEIGVHFTAGSERNGMTGNAFVGNRTQVKYVGTRFLDWSEKGRGNYWSDNAAFDLNGDGISDEPYRPNDVVDRVMWAYPAAKLLMNSPGVQVIRWAQKQFPALHPGGVTDSAPLMAPPAMPTSVQTAQSQTAERKQP</sequence>
<feature type="compositionally biased region" description="Polar residues" evidence="2">
    <location>
        <begin position="442"/>
        <end position="451"/>
    </location>
</feature>
<gene>
    <name evidence="5" type="ORF">A6A40_17930</name>
</gene>
<dbReference type="RefSeq" id="WP_108547228.1">
    <property type="nucleotide sequence ID" value="NZ_CP028902.1"/>
</dbReference>
<dbReference type="AlphaFoldDB" id="A0A2R4VR73"/>
<dbReference type="InterPro" id="IPR051550">
    <property type="entry name" value="SCF-Subunits/Alg-Epimerases"/>
</dbReference>
<name>A0A2R4VR73_9PROT</name>
<dbReference type="InterPro" id="IPR007742">
    <property type="entry name" value="NosD_dom"/>
</dbReference>
<dbReference type="OrthoDB" id="9767990at2"/>
<evidence type="ECO:0000313" key="5">
    <source>
        <dbReference type="EMBL" id="AWB06926.1"/>
    </source>
</evidence>
<evidence type="ECO:0000256" key="3">
    <source>
        <dbReference type="SAM" id="SignalP"/>
    </source>
</evidence>
<dbReference type="EMBL" id="CP028902">
    <property type="protein sequence ID" value="AWB06926.1"/>
    <property type="molecule type" value="Genomic_DNA"/>
</dbReference>
<dbReference type="InterPro" id="IPR011050">
    <property type="entry name" value="Pectin_lyase_fold/virulence"/>
</dbReference>
<keyword evidence="6" id="KW-1185">Reference proteome</keyword>
<dbReference type="SUPFAM" id="SSF51126">
    <property type="entry name" value="Pectin lyase-like"/>
    <property type="match status" value="1"/>
</dbReference>
<feature type="chain" id="PRO_5015331232" evidence="3">
    <location>
        <begin position="21"/>
        <end position="457"/>
    </location>
</feature>
<dbReference type="PANTHER" id="PTHR22990">
    <property type="entry name" value="F-BOX ONLY PROTEIN"/>
    <property type="match status" value="1"/>
</dbReference>
<evidence type="ECO:0000259" key="4">
    <source>
        <dbReference type="SMART" id="SM00722"/>
    </source>
</evidence>
<feature type="domain" description="Carbohydrate-binding/sugar hydrolysis" evidence="4">
    <location>
        <begin position="37"/>
        <end position="185"/>
    </location>
</feature>
<dbReference type="InterPro" id="IPR012334">
    <property type="entry name" value="Pectin_lyas_fold"/>
</dbReference>
<dbReference type="KEGG" id="ahu:A6A40_17930"/>
<dbReference type="Pfam" id="PF05048">
    <property type="entry name" value="NosD"/>
    <property type="match status" value="1"/>
</dbReference>
<dbReference type="Gene3D" id="2.160.20.10">
    <property type="entry name" value="Single-stranded right-handed beta-helix, Pectin lyase-like"/>
    <property type="match status" value="1"/>
</dbReference>
<proteinExistence type="predicted"/>
<reference evidence="5 6" key="1">
    <citation type="submission" date="2018-04" db="EMBL/GenBank/DDBJ databases">
        <title>Complete genome sequence of the nitrogen-fixing bacterium Azospirillum humicireducens type strain SgZ-5.</title>
        <authorList>
            <person name="Yu Z."/>
        </authorList>
    </citation>
    <scope>NUCLEOTIDE SEQUENCE [LARGE SCALE GENOMIC DNA]</scope>
    <source>
        <strain evidence="5 6">SgZ-5</strain>
        <plasmid evidence="5 6">pYZ1</plasmid>
    </source>
</reference>
<dbReference type="InterPro" id="IPR006626">
    <property type="entry name" value="PbH1"/>
</dbReference>
<dbReference type="InterPro" id="IPR026464">
    <property type="entry name" value="NosD_copper_fam"/>
</dbReference>
<keyword evidence="3" id="KW-0732">Signal</keyword>
<dbReference type="Proteomes" id="UP000077405">
    <property type="component" value="Plasmid pYZ1"/>
</dbReference>
<geneLocation type="plasmid" evidence="5 6">
    <name>pYZ1</name>
</geneLocation>
<protein>
    <submittedName>
        <fullName evidence="5">Nitrous oxide reductase family maturation protein NosD</fullName>
    </submittedName>
</protein>
<feature type="signal peptide" evidence="3">
    <location>
        <begin position="1"/>
        <end position="20"/>
    </location>
</feature>
<evidence type="ECO:0000256" key="2">
    <source>
        <dbReference type="SAM" id="MobiDB-lite"/>
    </source>
</evidence>
<feature type="domain" description="Carbohydrate-binding/sugar hydrolysis" evidence="4">
    <location>
        <begin position="191"/>
        <end position="383"/>
    </location>
</feature>
<accession>A0A2R4VR73</accession>